<dbReference type="EnsemblPlants" id="Zm00001eb221420_T001">
    <property type="protein sequence ID" value="Zm00001eb221420_P001"/>
    <property type="gene ID" value="Zm00001eb221420"/>
</dbReference>
<reference evidence="2" key="1">
    <citation type="journal article" date="2009" name="Science">
        <title>The B73 maize genome: complexity, diversity, and dynamics.</title>
        <authorList>
            <person name="Schnable P.S."/>
            <person name="Ware D."/>
            <person name="Fulton R.S."/>
            <person name="Stein J.C."/>
            <person name="Wei F."/>
            <person name="Pasternak S."/>
            <person name="Liang C."/>
            <person name="Zhang J."/>
            <person name="Fulton L."/>
            <person name="Graves T.A."/>
            <person name="Minx P."/>
            <person name="Reily A.D."/>
            <person name="Courtney L."/>
            <person name="Kruchowski S.S."/>
            <person name="Tomlinson C."/>
            <person name="Strong C."/>
            <person name="Delehaunty K."/>
            <person name="Fronick C."/>
            <person name="Courtney B."/>
            <person name="Rock S.M."/>
            <person name="Belter E."/>
            <person name="Du F."/>
            <person name="Kim K."/>
            <person name="Abbott R.M."/>
            <person name="Cotton M."/>
            <person name="Levy A."/>
            <person name="Marchetto P."/>
            <person name="Ochoa K."/>
            <person name="Jackson S.M."/>
            <person name="Gillam B."/>
            <person name="Chen W."/>
            <person name="Yan L."/>
            <person name="Higginbotham J."/>
            <person name="Cardenas M."/>
            <person name="Waligorski J."/>
            <person name="Applebaum E."/>
            <person name="Phelps L."/>
            <person name="Falcone J."/>
            <person name="Kanchi K."/>
            <person name="Thane T."/>
            <person name="Scimone A."/>
            <person name="Thane N."/>
            <person name="Henke J."/>
            <person name="Wang T."/>
            <person name="Ruppert J."/>
            <person name="Shah N."/>
            <person name="Rotter K."/>
            <person name="Hodges J."/>
            <person name="Ingenthron E."/>
            <person name="Cordes M."/>
            <person name="Kohlberg S."/>
            <person name="Sgro J."/>
            <person name="Delgado B."/>
            <person name="Mead K."/>
            <person name="Chinwalla A."/>
            <person name="Leonard S."/>
            <person name="Crouse K."/>
            <person name="Collura K."/>
            <person name="Kudrna D."/>
            <person name="Currie J."/>
            <person name="He R."/>
            <person name="Angelova A."/>
            <person name="Rajasekar S."/>
            <person name="Mueller T."/>
            <person name="Lomeli R."/>
            <person name="Scara G."/>
            <person name="Ko A."/>
            <person name="Delaney K."/>
            <person name="Wissotski M."/>
            <person name="Lopez G."/>
            <person name="Campos D."/>
            <person name="Braidotti M."/>
            <person name="Ashley E."/>
            <person name="Golser W."/>
            <person name="Kim H."/>
            <person name="Lee S."/>
            <person name="Lin J."/>
            <person name="Dujmic Z."/>
            <person name="Kim W."/>
            <person name="Talag J."/>
            <person name="Zuccolo A."/>
            <person name="Fan C."/>
            <person name="Sebastian A."/>
            <person name="Kramer M."/>
            <person name="Spiegel L."/>
            <person name="Nascimento L."/>
            <person name="Zutavern T."/>
            <person name="Miller B."/>
            <person name="Ambroise C."/>
            <person name="Muller S."/>
            <person name="Spooner W."/>
            <person name="Narechania A."/>
            <person name="Ren L."/>
            <person name="Wei S."/>
            <person name="Kumari S."/>
            <person name="Faga B."/>
            <person name="Levy M.J."/>
            <person name="McMahan L."/>
            <person name="Van Buren P."/>
            <person name="Vaughn M.W."/>
            <person name="Ying K."/>
            <person name="Yeh C.-T."/>
            <person name="Emrich S.J."/>
            <person name="Jia Y."/>
            <person name="Kalyanaraman A."/>
            <person name="Hsia A.-P."/>
            <person name="Barbazuk W.B."/>
            <person name="Baucom R.S."/>
            <person name="Brutnell T.P."/>
            <person name="Carpita N.C."/>
            <person name="Chaparro C."/>
            <person name="Chia J.-M."/>
            <person name="Deragon J.-M."/>
            <person name="Estill J.C."/>
            <person name="Fu Y."/>
            <person name="Jeddeloh J.A."/>
            <person name="Han Y."/>
            <person name="Lee H."/>
            <person name="Li P."/>
            <person name="Lisch D.R."/>
            <person name="Liu S."/>
            <person name="Liu Z."/>
            <person name="Nagel D.H."/>
            <person name="McCann M.C."/>
            <person name="SanMiguel P."/>
            <person name="Myers A.M."/>
            <person name="Nettleton D."/>
            <person name="Nguyen J."/>
            <person name="Penning B.W."/>
            <person name="Ponnala L."/>
            <person name="Schneider K.L."/>
            <person name="Schwartz D.C."/>
            <person name="Sharma A."/>
            <person name="Soderlund C."/>
            <person name="Springer N.M."/>
            <person name="Sun Q."/>
            <person name="Wang H."/>
            <person name="Waterman M."/>
            <person name="Westerman R."/>
            <person name="Wolfgruber T.K."/>
            <person name="Yang L."/>
            <person name="Yu Y."/>
            <person name="Zhang L."/>
            <person name="Zhou S."/>
            <person name="Zhu Q."/>
            <person name="Bennetzen J.L."/>
            <person name="Dawe R.K."/>
            <person name="Jiang J."/>
            <person name="Jiang N."/>
            <person name="Presting G.G."/>
            <person name="Wessler S.R."/>
            <person name="Aluru S."/>
            <person name="Martienssen R.A."/>
            <person name="Clifton S.W."/>
            <person name="McCombie W.R."/>
            <person name="Wing R.A."/>
            <person name="Wilson R.K."/>
        </authorList>
    </citation>
    <scope>NUCLEOTIDE SEQUENCE [LARGE SCALE GENOMIC DNA]</scope>
    <source>
        <strain evidence="2">cv. B73</strain>
    </source>
</reference>
<keyword evidence="2" id="KW-1185">Reference proteome</keyword>
<evidence type="ECO:0000313" key="1">
    <source>
        <dbReference type="EnsemblPlants" id="Zm00001eb221420_P001"/>
    </source>
</evidence>
<dbReference type="InParanoid" id="A0A804PAZ2"/>
<evidence type="ECO:0000313" key="2">
    <source>
        <dbReference type="Proteomes" id="UP000007305"/>
    </source>
</evidence>
<protein>
    <submittedName>
        <fullName evidence="1">Uncharacterized protein</fullName>
    </submittedName>
</protein>
<dbReference type="Gramene" id="Zm00001eb221420_T001">
    <property type="protein sequence ID" value="Zm00001eb221420_P001"/>
    <property type="gene ID" value="Zm00001eb221420"/>
</dbReference>
<dbReference type="Proteomes" id="UP000007305">
    <property type="component" value="Chromosome 5"/>
</dbReference>
<name>A0A804PAZ2_MAIZE</name>
<accession>A0A804PAZ2</accession>
<proteinExistence type="predicted"/>
<organism evidence="1 2">
    <name type="scientific">Zea mays</name>
    <name type="common">Maize</name>
    <dbReference type="NCBI Taxonomy" id="4577"/>
    <lineage>
        <taxon>Eukaryota</taxon>
        <taxon>Viridiplantae</taxon>
        <taxon>Streptophyta</taxon>
        <taxon>Embryophyta</taxon>
        <taxon>Tracheophyta</taxon>
        <taxon>Spermatophyta</taxon>
        <taxon>Magnoliopsida</taxon>
        <taxon>Liliopsida</taxon>
        <taxon>Poales</taxon>
        <taxon>Poaceae</taxon>
        <taxon>PACMAD clade</taxon>
        <taxon>Panicoideae</taxon>
        <taxon>Andropogonodae</taxon>
        <taxon>Andropogoneae</taxon>
        <taxon>Tripsacinae</taxon>
        <taxon>Zea</taxon>
    </lineage>
</organism>
<reference evidence="1" key="3">
    <citation type="submission" date="2021-05" db="UniProtKB">
        <authorList>
            <consortium name="EnsemblPlants"/>
        </authorList>
    </citation>
    <scope>IDENTIFICATION</scope>
    <source>
        <strain evidence="1">cv. B73</strain>
    </source>
</reference>
<sequence length="77" mass="8174">MNVVSSRSTVIAMASHRCPVLWLLSPLAPSSTSTRPSTTTPFGSRVPSPVGNQVGFTGAQGPLLLFHAPITYITFFL</sequence>
<reference evidence="1" key="2">
    <citation type="submission" date="2019-07" db="EMBL/GenBank/DDBJ databases">
        <authorList>
            <person name="Seetharam A."/>
            <person name="Woodhouse M."/>
            <person name="Cannon E."/>
        </authorList>
    </citation>
    <scope>NUCLEOTIDE SEQUENCE [LARGE SCALE GENOMIC DNA]</scope>
    <source>
        <strain evidence="1">cv. B73</strain>
    </source>
</reference>
<dbReference type="AlphaFoldDB" id="A0A804PAZ2"/>